<feature type="transmembrane region" description="Helical" evidence="7">
    <location>
        <begin position="102"/>
        <end position="123"/>
    </location>
</feature>
<dbReference type="OrthoDB" id="5772680at2"/>
<evidence type="ECO:0000256" key="1">
    <source>
        <dbReference type="ARBA" id="ARBA00004162"/>
    </source>
</evidence>
<accession>A0A1H7VEY0</accession>
<evidence type="ECO:0000256" key="5">
    <source>
        <dbReference type="ARBA" id="ARBA00023136"/>
    </source>
</evidence>
<evidence type="ECO:0000259" key="9">
    <source>
        <dbReference type="Pfam" id="PF18917"/>
    </source>
</evidence>
<protein>
    <submittedName>
        <fullName evidence="10">Phage shock protein C (PspC) family protein</fullName>
    </submittedName>
</protein>
<evidence type="ECO:0000256" key="4">
    <source>
        <dbReference type="ARBA" id="ARBA00022989"/>
    </source>
</evidence>
<feature type="compositionally biased region" description="Acidic residues" evidence="6">
    <location>
        <begin position="159"/>
        <end position="168"/>
    </location>
</feature>
<evidence type="ECO:0000259" key="8">
    <source>
        <dbReference type="Pfam" id="PF04024"/>
    </source>
</evidence>
<organism evidence="10 11">
    <name type="scientific">Olivibacter domesticus</name>
    <name type="common">Pseudosphingobacterium domesticum</name>
    <dbReference type="NCBI Taxonomy" id="407022"/>
    <lineage>
        <taxon>Bacteria</taxon>
        <taxon>Pseudomonadati</taxon>
        <taxon>Bacteroidota</taxon>
        <taxon>Sphingobacteriia</taxon>
        <taxon>Sphingobacteriales</taxon>
        <taxon>Sphingobacteriaceae</taxon>
        <taxon>Olivibacter</taxon>
    </lineage>
</organism>
<keyword evidence="2" id="KW-1003">Cell membrane</keyword>
<sequence length="181" mass="20874">MERELKRNEQEGMIGGVCAGIGEYLGVDKTWVRALFVLSIFFSAIGIGLIGPIAYIVIWIVVPRKPYVFPNVDPNFYNVDYKATQAPYEKIQQNKKQQRRSAGLILLCIGVFLLVIQLDFISWRTIFNYWPTVFVLAGLYTILTSFTKQKEWRHLNSSEQEDTPPSETDDMKDNYSDNQNH</sequence>
<evidence type="ECO:0000256" key="7">
    <source>
        <dbReference type="SAM" id="Phobius"/>
    </source>
</evidence>
<feature type="domain" description="LiaI-LiaF-like transmembrane region" evidence="9">
    <location>
        <begin position="102"/>
        <end position="140"/>
    </location>
</feature>
<comment type="subcellular location">
    <subcellularLocation>
        <location evidence="1">Cell membrane</location>
        <topology evidence="1">Single-pass membrane protein</topology>
    </subcellularLocation>
</comment>
<name>A0A1H7VEY0_OLID1</name>
<dbReference type="Pfam" id="PF18917">
    <property type="entry name" value="LiaI-LiaF-like_TM1"/>
    <property type="match status" value="1"/>
</dbReference>
<dbReference type="InterPro" id="IPR043726">
    <property type="entry name" value="LiaI-LiaF-like_TM1"/>
</dbReference>
<dbReference type="AlphaFoldDB" id="A0A1H7VEY0"/>
<feature type="compositionally biased region" description="Basic and acidic residues" evidence="6">
    <location>
        <begin position="169"/>
        <end position="181"/>
    </location>
</feature>
<dbReference type="EMBL" id="FOAF01000007">
    <property type="protein sequence ID" value="SEM07439.1"/>
    <property type="molecule type" value="Genomic_DNA"/>
</dbReference>
<dbReference type="RefSeq" id="WP_093328320.1">
    <property type="nucleotide sequence ID" value="NZ_FOAF01000007.1"/>
</dbReference>
<feature type="transmembrane region" description="Helical" evidence="7">
    <location>
        <begin position="129"/>
        <end position="147"/>
    </location>
</feature>
<evidence type="ECO:0000313" key="11">
    <source>
        <dbReference type="Proteomes" id="UP000199421"/>
    </source>
</evidence>
<evidence type="ECO:0000256" key="3">
    <source>
        <dbReference type="ARBA" id="ARBA00022692"/>
    </source>
</evidence>
<dbReference type="Pfam" id="PF04024">
    <property type="entry name" value="PspC"/>
    <property type="match status" value="1"/>
</dbReference>
<dbReference type="Proteomes" id="UP000199421">
    <property type="component" value="Unassembled WGS sequence"/>
</dbReference>
<evidence type="ECO:0000256" key="2">
    <source>
        <dbReference type="ARBA" id="ARBA00022475"/>
    </source>
</evidence>
<keyword evidence="5 7" id="KW-0472">Membrane</keyword>
<reference evidence="11" key="1">
    <citation type="submission" date="2016-10" db="EMBL/GenBank/DDBJ databases">
        <authorList>
            <person name="Varghese N."/>
            <person name="Submissions S."/>
        </authorList>
    </citation>
    <scope>NUCLEOTIDE SEQUENCE [LARGE SCALE GENOMIC DNA]</scope>
    <source>
        <strain evidence="11">DSM 18733</strain>
    </source>
</reference>
<proteinExistence type="predicted"/>
<keyword evidence="4 7" id="KW-1133">Transmembrane helix</keyword>
<dbReference type="STRING" id="407022.SAMN05661044_04141"/>
<dbReference type="PANTHER" id="PTHR33885:SF3">
    <property type="entry name" value="PHAGE SHOCK PROTEIN C"/>
    <property type="match status" value="1"/>
</dbReference>
<evidence type="ECO:0000256" key="6">
    <source>
        <dbReference type="SAM" id="MobiDB-lite"/>
    </source>
</evidence>
<feature type="transmembrane region" description="Helical" evidence="7">
    <location>
        <begin position="34"/>
        <end position="62"/>
    </location>
</feature>
<keyword evidence="11" id="KW-1185">Reference proteome</keyword>
<gene>
    <name evidence="10" type="ORF">SAMN05661044_04141</name>
</gene>
<dbReference type="InterPro" id="IPR052027">
    <property type="entry name" value="PspC"/>
</dbReference>
<keyword evidence="3 7" id="KW-0812">Transmembrane</keyword>
<feature type="region of interest" description="Disordered" evidence="6">
    <location>
        <begin position="154"/>
        <end position="181"/>
    </location>
</feature>
<dbReference type="InterPro" id="IPR007168">
    <property type="entry name" value="Phageshock_PspC_N"/>
</dbReference>
<evidence type="ECO:0000313" key="10">
    <source>
        <dbReference type="EMBL" id="SEM07439.1"/>
    </source>
</evidence>
<dbReference type="PANTHER" id="PTHR33885">
    <property type="entry name" value="PHAGE SHOCK PROTEIN C"/>
    <property type="match status" value="1"/>
</dbReference>
<dbReference type="GO" id="GO:0005886">
    <property type="term" value="C:plasma membrane"/>
    <property type="evidence" value="ECO:0007669"/>
    <property type="project" value="UniProtKB-SubCell"/>
</dbReference>
<feature type="domain" description="Phage shock protein PspC N-terminal" evidence="8">
    <location>
        <begin position="4"/>
        <end position="64"/>
    </location>
</feature>